<dbReference type="InterPro" id="IPR011059">
    <property type="entry name" value="Metal-dep_hydrolase_composite"/>
</dbReference>
<dbReference type="Gene3D" id="2.30.40.10">
    <property type="entry name" value="Urease, subunit C, domain 1"/>
    <property type="match status" value="1"/>
</dbReference>
<dbReference type="InterPro" id="IPR032466">
    <property type="entry name" value="Metal_Hydrolase"/>
</dbReference>
<evidence type="ECO:0000313" key="2">
    <source>
        <dbReference type="EMBL" id="EOM78330.1"/>
    </source>
</evidence>
<evidence type="ECO:0000313" key="3">
    <source>
        <dbReference type="Proteomes" id="UP000013525"/>
    </source>
</evidence>
<organism evidence="2 3">
    <name type="scientific">Rhodococcus rhodnii LMG 5362</name>
    <dbReference type="NCBI Taxonomy" id="1273125"/>
    <lineage>
        <taxon>Bacteria</taxon>
        <taxon>Bacillati</taxon>
        <taxon>Actinomycetota</taxon>
        <taxon>Actinomycetes</taxon>
        <taxon>Mycobacteriales</taxon>
        <taxon>Nocardiaceae</taxon>
        <taxon>Rhodococcus</taxon>
    </lineage>
</organism>
<gene>
    <name evidence="2" type="ORF">Rrhod_0158</name>
</gene>
<protein>
    <submittedName>
        <fullName evidence="2">Putative amidase</fullName>
    </submittedName>
</protein>
<feature type="domain" description="Amidohydrolase 3" evidence="1">
    <location>
        <begin position="52"/>
        <end position="536"/>
    </location>
</feature>
<dbReference type="Pfam" id="PF07969">
    <property type="entry name" value="Amidohydro_3"/>
    <property type="match status" value="1"/>
</dbReference>
<dbReference type="Proteomes" id="UP000013525">
    <property type="component" value="Unassembled WGS sequence"/>
</dbReference>
<reference evidence="2 3" key="1">
    <citation type="journal article" date="2013" name="Genome Announc.">
        <title>Draft Genome Sequence of Rhodococcus rhodnii Strain LMG5362, a Symbiont of Rhodnius prolixus (Hemiptera, Reduviidae, Triatominae), the Principle Vector of Trypanosoma cruzi.</title>
        <authorList>
            <person name="Pachebat J.A."/>
            <person name="van Keulen G."/>
            <person name="Whitten M.M."/>
            <person name="Girdwood S."/>
            <person name="Del Sol R."/>
            <person name="Dyson P.J."/>
            <person name="Facey P.D."/>
        </authorList>
    </citation>
    <scope>NUCLEOTIDE SEQUENCE [LARGE SCALE GENOMIC DNA]</scope>
    <source>
        <strain evidence="2 3">LMG 5362</strain>
    </source>
</reference>
<dbReference type="PATRIC" id="fig|1273125.3.peg.157"/>
<dbReference type="AlphaFoldDB" id="R7WST9"/>
<dbReference type="GO" id="GO:0016810">
    <property type="term" value="F:hydrolase activity, acting on carbon-nitrogen (but not peptide) bonds"/>
    <property type="evidence" value="ECO:0007669"/>
    <property type="project" value="InterPro"/>
</dbReference>
<accession>R7WST9</accession>
<dbReference type="eggNOG" id="COG1574">
    <property type="taxonomic scope" value="Bacteria"/>
</dbReference>
<name>R7WST9_9NOCA</name>
<dbReference type="Gene3D" id="3.10.310.70">
    <property type="match status" value="1"/>
</dbReference>
<dbReference type="PANTHER" id="PTHR22642">
    <property type="entry name" value="IMIDAZOLONEPROPIONASE"/>
    <property type="match status" value="1"/>
</dbReference>
<dbReference type="Gene3D" id="3.20.20.140">
    <property type="entry name" value="Metal-dependent hydrolases"/>
    <property type="match status" value="1"/>
</dbReference>
<comment type="caution">
    <text evidence="2">The sequence shown here is derived from an EMBL/GenBank/DDBJ whole genome shotgun (WGS) entry which is preliminary data.</text>
</comment>
<evidence type="ECO:0000259" key="1">
    <source>
        <dbReference type="Pfam" id="PF07969"/>
    </source>
</evidence>
<dbReference type="SUPFAM" id="SSF51338">
    <property type="entry name" value="Composite domain of metallo-dependent hydrolases"/>
    <property type="match status" value="1"/>
</dbReference>
<dbReference type="CDD" id="cd01300">
    <property type="entry name" value="YtcJ_like"/>
    <property type="match status" value="1"/>
</dbReference>
<dbReference type="PANTHER" id="PTHR22642:SF2">
    <property type="entry name" value="PROTEIN LONG AFTER FAR-RED 3"/>
    <property type="match status" value="1"/>
</dbReference>
<proteinExistence type="predicted"/>
<dbReference type="InterPro" id="IPR033932">
    <property type="entry name" value="YtcJ-like"/>
</dbReference>
<dbReference type="RefSeq" id="WP_010836237.1">
    <property type="nucleotide sequence ID" value="NZ_APMY01000004.1"/>
</dbReference>
<dbReference type="EMBL" id="APMY01000004">
    <property type="protein sequence ID" value="EOM78330.1"/>
    <property type="molecule type" value="Genomic_DNA"/>
</dbReference>
<keyword evidence="3" id="KW-1185">Reference proteome</keyword>
<dbReference type="SUPFAM" id="SSF51556">
    <property type="entry name" value="Metallo-dependent hydrolases"/>
    <property type="match status" value="1"/>
</dbReference>
<sequence length="538" mass="56020">MSIGERAGTTLLLGGHIYSSFAPDATAMAITGDTVVWVGEDRTGRALHPDADVVDLHGAFVAPGFVDTHVHVTALGLNLIGLDLTGARSRSECLQWVRAYAATSADDIVWGHGWDDESWDDGGPPTTAELDEAAGGRPVYLSRIDVHSAVCSTALRRVVAGLDESAGYSPDGPLRFDAHHLGRAVARDLLTPAQRAAARTAALDLAASRGVVAVHECGGPDISGLDDFRELLAHEHAVEVRGYWGEAARDAGHAQELLDRTGAHALGGDLFLDGSIGSHTAHLSQPYTDRPDLVGESYLDAERVAAHVAACTEVGVQAGFHVIGDAAMSVAVDGFSRVADRLGGPAVARLGHRLEHAEMMSAGDAQALARLGVIASVQPVFDALWGGPDGMYATRLGAERAAAMNPFVMAAGAGVSLAFGSDAPVTPVDPWTMLRAAVHHHTPGSAVSPRAAFAAATRGAWRAGGVRDGLAGTLQPGAPASYAVWDTDELVVAAPKDAVQRWSTDPRSGVPALPRLDADATLPVCLSSVHRGRTVYTR</sequence>
<dbReference type="InterPro" id="IPR013108">
    <property type="entry name" value="Amidohydro_3"/>
</dbReference>